<feature type="non-terminal residue" evidence="1">
    <location>
        <position position="1"/>
    </location>
</feature>
<dbReference type="EMBL" id="CADCWN010000196">
    <property type="protein sequence ID" value="CAA9576006.1"/>
    <property type="molecule type" value="Genomic_DNA"/>
</dbReference>
<organism evidence="1">
    <name type="scientific">uncultured Thermomicrobiales bacterium</name>
    <dbReference type="NCBI Taxonomy" id="1645740"/>
    <lineage>
        <taxon>Bacteria</taxon>
        <taxon>Pseudomonadati</taxon>
        <taxon>Thermomicrobiota</taxon>
        <taxon>Thermomicrobia</taxon>
        <taxon>Thermomicrobiales</taxon>
        <taxon>environmental samples</taxon>
    </lineage>
</organism>
<sequence>GTRARTGQRHPQSPVPGRVCRVFERAHDPLAAWNGEPREECARV</sequence>
<reference evidence="1" key="1">
    <citation type="submission" date="2020-02" db="EMBL/GenBank/DDBJ databases">
        <authorList>
            <person name="Meier V. D."/>
        </authorList>
    </citation>
    <scope>NUCLEOTIDE SEQUENCE</scope>
    <source>
        <strain evidence="1">AVDCRST_MAG18</strain>
    </source>
</reference>
<accession>A0A6J4VHK4</accession>
<proteinExistence type="predicted"/>
<evidence type="ECO:0000313" key="1">
    <source>
        <dbReference type="EMBL" id="CAA9576006.1"/>
    </source>
</evidence>
<protein>
    <submittedName>
        <fullName evidence="1">Uncharacterized protein</fullName>
    </submittedName>
</protein>
<dbReference type="AlphaFoldDB" id="A0A6J4VHK4"/>
<gene>
    <name evidence="1" type="ORF">AVDCRST_MAG18-2554</name>
</gene>
<feature type="non-terminal residue" evidence="1">
    <location>
        <position position="44"/>
    </location>
</feature>
<name>A0A6J4VHK4_9BACT</name>